<dbReference type="GO" id="GO:0009626">
    <property type="term" value="P:plant-type hypersensitive response"/>
    <property type="evidence" value="ECO:0007669"/>
    <property type="project" value="UniProtKB-ARBA"/>
</dbReference>
<protein>
    <recommendedName>
        <fullName evidence="13">AAA+ ATPase domain-containing protein</fullName>
    </recommendedName>
</protein>
<evidence type="ECO:0000259" key="9">
    <source>
        <dbReference type="Pfam" id="PF23559"/>
    </source>
</evidence>
<comment type="similarity">
    <text evidence="1">Belongs to the disease resistance NB-LRR family.</text>
</comment>
<feature type="non-terminal residue" evidence="11">
    <location>
        <position position="1"/>
    </location>
</feature>
<dbReference type="InterPro" id="IPR032675">
    <property type="entry name" value="LRR_dom_sf"/>
</dbReference>
<dbReference type="Gene3D" id="1.10.8.430">
    <property type="entry name" value="Helical domain of apoptotic protease-activating factors"/>
    <property type="match status" value="1"/>
</dbReference>
<dbReference type="GO" id="GO:0043531">
    <property type="term" value="F:ADP binding"/>
    <property type="evidence" value="ECO:0007669"/>
    <property type="project" value="InterPro"/>
</dbReference>
<dbReference type="InterPro" id="IPR036388">
    <property type="entry name" value="WH-like_DNA-bd_sf"/>
</dbReference>
<evidence type="ECO:0008006" key="13">
    <source>
        <dbReference type="Google" id="ProtNLM"/>
    </source>
</evidence>
<dbReference type="InterPro" id="IPR055414">
    <property type="entry name" value="LRR_R13L4/SHOC2-like"/>
</dbReference>
<evidence type="ECO:0000256" key="1">
    <source>
        <dbReference type="ARBA" id="ARBA00008894"/>
    </source>
</evidence>
<dbReference type="InterPro" id="IPR027417">
    <property type="entry name" value="P-loop_NTPase"/>
</dbReference>
<dbReference type="EMBL" id="RWGY01000013">
    <property type="protein sequence ID" value="TVU23434.1"/>
    <property type="molecule type" value="Genomic_DNA"/>
</dbReference>
<dbReference type="Pfam" id="PF23559">
    <property type="entry name" value="WHD_DRP"/>
    <property type="match status" value="1"/>
</dbReference>
<dbReference type="InterPro" id="IPR002182">
    <property type="entry name" value="NB-ARC"/>
</dbReference>
<dbReference type="Gene3D" id="1.10.10.10">
    <property type="entry name" value="Winged helix-like DNA-binding domain superfamily/Winged helix DNA-binding domain"/>
    <property type="match status" value="1"/>
</dbReference>
<feature type="domain" description="NB-ARC" evidence="7">
    <location>
        <begin position="175"/>
        <end position="342"/>
    </location>
</feature>
<evidence type="ECO:0000259" key="7">
    <source>
        <dbReference type="Pfam" id="PF00931"/>
    </source>
</evidence>
<keyword evidence="3" id="KW-0677">Repeat</keyword>
<dbReference type="Gene3D" id="1.20.5.4130">
    <property type="match status" value="1"/>
</dbReference>
<dbReference type="PANTHER" id="PTHR23155:SF1116">
    <property type="entry name" value="OS12G0273300 PROTEIN"/>
    <property type="match status" value="1"/>
</dbReference>
<evidence type="ECO:0000256" key="6">
    <source>
        <dbReference type="ARBA" id="ARBA00023054"/>
    </source>
</evidence>
<evidence type="ECO:0000259" key="8">
    <source>
        <dbReference type="Pfam" id="PF18052"/>
    </source>
</evidence>
<organism evidence="11 12">
    <name type="scientific">Eragrostis curvula</name>
    <name type="common">weeping love grass</name>
    <dbReference type="NCBI Taxonomy" id="38414"/>
    <lineage>
        <taxon>Eukaryota</taxon>
        <taxon>Viridiplantae</taxon>
        <taxon>Streptophyta</taxon>
        <taxon>Embryophyta</taxon>
        <taxon>Tracheophyta</taxon>
        <taxon>Spermatophyta</taxon>
        <taxon>Magnoliopsida</taxon>
        <taxon>Liliopsida</taxon>
        <taxon>Poales</taxon>
        <taxon>Poaceae</taxon>
        <taxon>PACMAD clade</taxon>
        <taxon>Chloridoideae</taxon>
        <taxon>Eragrostideae</taxon>
        <taxon>Eragrostidinae</taxon>
        <taxon>Eragrostis</taxon>
    </lineage>
</organism>
<evidence type="ECO:0000259" key="10">
    <source>
        <dbReference type="Pfam" id="PF23598"/>
    </source>
</evidence>
<dbReference type="FunFam" id="3.40.50.300:FF:001091">
    <property type="entry name" value="Probable disease resistance protein At1g61300"/>
    <property type="match status" value="1"/>
</dbReference>
<evidence type="ECO:0000256" key="4">
    <source>
        <dbReference type="ARBA" id="ARBA00022741"/>
    </source>
</evidence>
<dbReference type="Gene3D" id="3.80.10.10">
    <property type="entry name" value="Ribonuclease Inhibitor"/>
    <property type="match status" value="1"/>
</dbReference>
<evidence type="ECO:0000313" key="12">
    <source>
        <dbReference type="Proteomes" id="UP000324897"/>
    </source>
</evidence>
<keyword evidence="2" id="KW-0433">Leucine-rich repeat</keyword>
<dbReference type="OrthoDB" id="693948at2759"/>
<dbReference type="PRINTS" id="PR00364">
    <property type="entry name" value="DISEASERSIST"/>
</dbReference>
<keyword evidence="12" id="KW-1185">Reference proteome</keyword>
<evidence type="ECO:0000256" key="5">
    <source>
        <dbReference type="ARBA" id="ARBA00022821"/>
    </source>
</evidence>
<keyword evidence="5" id="KW-0611">Plant defense</keyword>
<dbReference type="Gramene" id="TVU23434">
    <property type="protein sequence ID" value="TVU23434"/>
    <property type="gene ID" value="EJB05_25800"/>
</dbReference>
<dbReference type="SUPFAM" id="SSF52540">
    <property type="entry name" value="P-loop containing nucleoside triphosphate hydrolases"/>
    <property type="match status" value="1"/>
</dbReference>
<dbReference type="InterPro" id="IPR042197">
    <property type="entry name" value="Apaf_helical"/>
</dbReference>
<dbReference type="InterPro" id="IPR058922">
    <property type="entry name" value="WHD_DRP"/>
</dbReference>
<comment type="caution">
    <text evidence="11">The sequence shown here is derived from an EMBL/GenBank/DDBJ whole genome shotgun (WGS) entry which is preliminary data.</text>
</comment>
<sequence length="850" mass="97058">MNLVTGALGSVIPKLGELLKEEYDLQTGLRKKITCLSRDLESIHVALQTVAEVPPEQLNKQVKLWASDVREMSYDMEDVIDNFLVRVDGREARDPNRFKRAAKKIGKLFSKSKARQQIADMIKSINEQAKVLAERHNRYKVDEIMVKRAPSSTVDPRLEAMYKEVRELVGIEKPSEELMSKLSLQGDESKNKMKMVSVVGVGGLGKTTLVKAVYDKLKVDFECTAFVSVGQNPDFKKLFRDILIDLDKAEYMDPKMSILDEKQLIDELRKYLKDKRYFIVIDDIWKVEIWKTIKWAFVENKNGSRLITTTRIVGVADQADEIYRLQPLPFEKSRKLFYTRVFGGEGRCPDNQLDELSEKILKKCGGVPLAIITMASFLLGKSRGQWIEVLNSIGFRDTSDTMQILSLSYYDLPPHLKTCLLYLSAFPEDYEIAKDSLISKWVAEGFVQKGERTGFFEVGEGYFNELINRSLIMAEEYEGIVFGCRVHDMVLDLLQQISQEENFMTIPDNDGTMTIPPSGRVRRLAHQNRAAEPTHHDRHMDPLGHLRSLIAYNCEYKVLSLSRFKVLRVLALENCISAEGYIHLEHLESLLHLRYLGLGYLGPIQKFPEGIGALKLLQTLNLNRTEMKELPSSIGQLTQLICLHVGRTSVPNGVIENLTSLEDLEIMICRDTIGQFGRELGNLRELKVLTVYLHYAEDPMVYSDFIDSLGKLHKIQYLNLYGDITNTDDQHLWDTLVLPQTLQHLNLPYQKFNALPSCINPSALPNLNYLVMYVQYMDQEALKILGGMPELHYLKLVVYSLVTLTIHSCFFQKLRSLWLPLSMVRFVPNEGSSALFTVGNGHRMLQLALK</sequence>
<dbReference type="Pfam" id="PF00931">
    <property type="entry name" value="NB-ARC"/>
    <property type="match status" value="1"/>
</dbReference>
<dbReference type="InterPro" id="IPR044974">
    <property type="entry name" value="Disease_R_plants"/>
</dbReference>
<name>A0A5J9UIY0_9POAL</name>
<keyword evidence="6" id="KW-0175">Coiled coil</keyword>
<dbReference type="InterPro" id="IPR041118">
    <property type="entry name" value="Rx_N"/>
</dbReference>
<dbReference type="Pfam" id="PF18052">
    <property type="entry name" value="Rx_N"/>
    <property type="match status" value="1"/>
</dbReference>
<reference evidence="11 12" key="1">
    <citation type="journal article" date="2019" name="Sci. Rep.">
        <title>A high-quality genome of Eragrostis curvula grass provides insights into Poaceae evolution and supports new strategies to enhance forage quality.</title>
        <authorList>
            <person name="Carballo J."/>
            <person name="Santos B.A.C.M."/>
            <person name="Zappacosta D."/>
            <person name="Garbus I."/>
            <person name="Selva J.P."/>
            <person name="Gallo C.A."/>
            <person name="Diaz A."/>
            <person name="Albertini E."/>
            <person name="Caccamo M."/>
            <person name="Echenique V."/>
        </authorList>
    </citation>
    <scope>NUCLEOTIDE SEQUENCE [LARGE SCALE GENOMIC DNA]</scope>
    <source>
        <strain evidence="12">cv. Victoria</strain>
        <tissue evidence="11">Leaf</tissue>
    </source>
</reference>
<accession>A0A5J9UIY0</accession>
<dbReference type="AlphaFoldDB" id="A0A5J9UIY0"/>
<dbReference type="SUPFAM" id="SSF52047">
    <property type="entry name" value="RNI-like"/>
    <property type="match status" value="1"/>
</dbReference>
<dbReference type="Proteomes" id="UP000324897">
    <property type="component" value="Chromosome 2"/>
</dbReference>
<feature type="domain" description="Disease resistance protein winged helix" evidence="9">
    <location>
        <begin position="426"/>
        <end position="493"/>
    </location>
</feature>
<dbReference type="GO" id="GO:0002758">
    <property type="term" value="P:innate immune response-activating signaling pathway"/>
    <property type="evidence" value="ECO:0007669"/>
    <property type="project" value="UniProtKB-ARBA"/>
</dbReference>
<evidence type="ECO:0000313" key="11">
    <source>
        <dbReference type="EMBL" id="TVU23434.1"/>
    </source>
</evidence>
<evidence type="ECO:0000256" key="3">
    <source>
        <dbReference type="ARBA" id="ARBA00022737"/>
    </source>
</evidence>
<dbReference type="CDD" id="cd14798">
    <property type="entry name" value="RX-CC_like"/>
    <property type="match status" value="1"/>
</dbReference>
<dbReference type="PANTHER" id="PTHR23155">
    <property type="entry name" value="DISEASE RESISTANCE PROTEIN RP"/>
    <property type="match status" value="1"/>
</dbReference>
<dbReference type="Gene3D" id="3.40.50.300">
    <property type="entry name" value="P-loop containing nucleotide triphosphate hydrolases"/>
    <property type="match status" value="1"/>
</dbReference>
<dbReference type="FunFam" id="1.10.10.10:FF:000322">
    <property type="entry name" value="Probable disease resistance protein At1g63360"/>
    <property type="match status" value="1"/>
</dbReference>
<gene>
    <name evidence="11" type="ORF">EJB05_25800</name>
</gene>
<feature type="domain" description="Disease resistance N-terminal" evidence="8">
    <location>
        <begin position="7"/>
        <end position="98"/>
    </location>
</feature>
<evidence type="ECO:0000256" key="2">
    <source>
        <dbReference type="ARBA" id="ARBA00022614"/>
    </source>
</evidence>
<proteinExistence type="inferred from homology"/>
<dbReference type="Pfam" id="PF23598">
    <property type="entry name" value="LRR_14"/>
    <property type="match status" value="1"/>
</dbReference>
<dbReference type="GO" id="GO:0042742">
    <property type="term" value="P:defense response to bacterium"/>
    <property type="evidence" value="ECO:0007669"/>
    <property type="project" value="UniProtKB-ARBA"/>
</dbReference>
<keyword evidence="4" id="KW-0547">Nucleotide-binding</keyword>
<feature type="domain" description="Disease resistance R13L4/SHOC-2-like LRR" evidence="10">
    <location>
        <begin position="545"/>
        <end position="825"/>
    </location>
</feature>
<dbReference type="InterPro" id="IPR038005">
    <property type="entry name" value="RX-like_CC"/>
</dbReference>